<accession>A0A0A9BXH8</accession>
<name>A0A0A9BXH8_ARUDO</name>
<sequence length="38" mass="4406">MHTEGPTKCTILLVQLTNLYNVKPIYKPLHYSPTPHRT</sequence>
<dbReference type="AlphaFoldDB" id="A0A0A9BXH8"/>
<evidence type="ECO:0000313" key="1">
    <source>
        <dbReference type="EMBL" id="JAD65875.1"/>
    </source>
</evidence>
<proteinExistence type="predicted"/>
<organism evidence="1">
    <name type="scientific">Arundo donax</name>
    <name type="common">Giant reed</name>
    <name type="synonym">Donax arundinaceus</name>
    <dbReference type="NCBI Taxonomy" id="35708"/>
    <lineage>
        <taxon>Eukaryota</taxon>
        <taxon>Viridiplantae</taxon>
        <taxon>Streptophyta</taxon>
        <taxon>Embryophyta</taxon>
        <taxon>Tracheophyta</taxon>
        <taxon>Spermatophyta</taxon>
        <taxon>Magnoliopsida</taxon>
        <taxon>Liliopsida</taxon>
        <taxon>Poales</taxon>
        <taxon>Poaceae</taxon>
        <taxon>PACMAD clade</taxon>
        <taxon>Arundinoideae</taxon>
        <taxon>Arundineae</taxon>
        <taxon>Arundo</taxon>
    </lineage>
</organism>
<reference evidence="1" key="1">
    <citation type="submission" date="2014-09" db="EMBL/GenBank/DDBJ databases">
        <authorList>
            <person name="Magalhaes I.L.F."/>
            <person name="Oliveira U."/>
            <person name="Santos F.R."/>
            <person name="Vidigal T.H.D.A."/>
            <person name="Brescovit A.D."/>
            <person name="Santos A.J."/>
        </authorList>
    </citation>
    <scope>NUCLEOTIDE SEQUENCE</scope>
    <source>
        <tissue evidence="1">Shoot tissue taken approximately 20 cm above the soil surface</tissue>
    </source>
</reference>
<reference evidence="1" key="2">
    <citation type="journal article" date="2015" name="Data Brief">
        <title>Shoot transcriptome of the giant reed, Arundo donax.</title>
        <authorList>
            <person name="Barrero R.A."/>
            <person name="Guerrero F.D."/>
            <person name="Moolhuijzen P."/>
            <person name="Goolsby J.A."/>
            <person name="Tidwell J."/>
            <person name="Bellgard S.E."/>
            <person name="Bellgard M.I."/>
        </authorList>
    </citation>
    <scope>NUCLEOTIDE SEQUENCE</scope>
    <source>
        <tissue evidence="1">Shoot tissue taken approximately 20 cm above the soil surface</tissue>
    </source>
</reference>
<dbReference type="EMBL" id="GBRH01232020">
    <property type="protein sequence ID" value="JAD65875.1"/>
    <property type="molecule type" value="Transcribed_RNA"/>
</dbReference>
<protein>
    <submittedName>
        <fullName evidence="1">Uncharacterized protein</fullName>
    </submittedName>
</protein>